<dbReference type="PROSITE" id="PS51186">
    <property type="entry name" value="GNAT"/>
    <property type="match status" value="1"/>
</dbReference>
<organism evidence="4 5">
    <name type="scientific">Roseovarius gaetbuli</name>
    <dbReference type="NCBI Taxonomy" id="1356575"/>
    <lineage>
        <taxon>Bacteria</taxon>
        <taxon>Pseudomonadati</taxon>
        <taxon>Pseudomonadota</taxon>
        <taxon>Alphaproteobacteria</taxon>
        <taxon>Rhodobacterales</taxon>
        <taxon>Roseobacteraceae</taxon>
        <taxon>Roseovarius</taxon>
    </lineage>
</organism>
<reference evidence="5" key="1">
    <citation type="submission" date="2017-03" db="EMBL/GenBank/DDBJ databases">
        <authorList>
            <person name="Rodrigo-Torres L."/>
            <person name="Arahal R.D."/>
            <person name="Lucena T."/>
        </authorList>
    </citation>
    <scope>NUCLEOTIDE SEQUENCE [LARGE SCALE GENOMIC DNA]</scope>
    <source>
        <strain evidence="5">CECT 8370</strain>
    </source>
</reference>
<dbReference type="EMBL" id="FWFJ01000004">
    <property type="protein sequence ID" value="SLN20669.1"/>
    <property type="molecule type" value="Genomic_DNA"/>
</dbReference>
<gene>
    <name evidence="4" type="ORF">ROG8370_00677</name>
</gene>
<evidence type="ECO:0000313" key="5">
    <source>
        <dbReference type="Proteomes" id="UP000194012"/>
    </source>
</evidence>
<evidence type="ECO:0000256" key="2">
    <source>
        <dbReference type="ARBA" id="ARBA00023315"/>
    </source>
</evidence>
<evidence type="ECO:0000256" key="1">
    <source>
        <dbReference type="ARBA" id="ARBA00022679"/>
    </source>
</evidence>
<dbReference type="InterPro" id="IPR000182">
    <property type="entry name" value="GNAT_dom"/>
</dbReference>
<dbReference type="Pfam" id="PF00583">
    <property type="entry name" value="Acetyltransf_1"/>
    <property type="match status" value="1"/>
</dbReference>
<dbReference type="AlphaFoldDB" id="A0A1X6YGQ4"/>
<dbReference type="Proteomes" id="UP000194012">
    <property type="component" value="Unassembled WGS sequence"/>
</dbReference>
<accession>A0A1X6YGQ4</accession>
<keyword evidence="5" id="KW-1185">Reference proteome</keyword>
<dbReference type="Gene3D" id="3.40.630.30">
    <property type="match status" value="1"/>
</dbReference>
<proteinExistence type="predicted"/>
<dbReference type="PANTHER" id="PTHR10545:SF29">
    <property type="entry name" value="GH14572P-RELATED"/>
    <property type="match status" value="1"/>
</dbReference>
<dbReference type="InterPro" id="IPR051016">
    <property type="entry name" value="Diverse_Substrate_AcTransf"/>
</dbReference>
<dbReference type="PANTHER" id="PTHR10545">
    <property type="entry name" value="DIAMINE N-ACETYLTRANSFERASE"/>
    <property type="match status" value="1"/>
</dbReference>
<dbReference type="InterPro" id="IPR016181">
    <property type="entry name" value="Acyl_CoA_acyltransferase"/>
</dbReference>
<keyword evidence="1 4" id="KW-0808">Transferase</keyword>
<feature type="domain" description="N-acetyltransferase" evidence="3">
    <location>
        <begin position="5"/>
        <end position="160"/>
    </location>
</feature>
<name>A0A1X6YGQ4_9RHOB</name>
<protein>
    <submittedName>
        <fullName evidence="4">Acetyltransferase (GNAT) family protein</fullName>
    </submittedName>
</protein>
<evidence type="ECO:0000313" key="4">
    <source>
        <dbReference type="EMBL" id="SLN20669.1"/>
    </source>
</evidence>
<sequence>MMRDIEFHPVQSADDLDLLDQALRALSVELGDVHLADKAVLRAGLFGPVPAAYGLLALCEGALMGAALFSPVFSTARGAAGVYVSDLWIAEAARGQKLGAGVLAEVAKRADLLWGSKWMTLAVYAHSTASRRFYTRLGFEPQSNATTMRLSQDAMQRLIRNAQ</sequence>
<keyword evidence="2" id="KW-0012">Acyltransferase</keyword>
<dbReference type="SUPFAM" id="SSF55729">
    <property type="entry name" value="Acyl-CoA N-acyltransferases (Nat)"/>
    <property type="match status" value="1"/>
</dbReference>
<dbReference type="RefSeq" id="WP_245827176.1">
    <property type="nucleotide sequence ID" value="NZ_FWFJ01000004.1"/>
</dbReference>
<evidence type="ECO:0000259" key="3">
    <source>
        <dbReference type="PROSITE" id="PS51186"/>
    </source>
</evidence>
<dbReference type="GO" id="GO:0008080">
    <property type="term" value="F:N-acetyltransferase activity"/>
    <property type="evidence" value="ECO:0007669"/>
    <property type="project" value="TreeGrafter"/>
</dbReference>